<reference evidence="3 4" key="1">
    <citation type="submission" date="2016-10" db="EMBL/GenBank/DDBJ databases">
        <title>The genome sequence of Colletotrichum fioriniae PJ7.</title>
        <authorList>
            <person name="Baroncelli R."/>
        </authorList>
    </citation>
    <scope>NUCLEOTIDE SEQUENCE [LARGE SCALE GENOMIC DNA]</scope>
    <source>
        <strain evidence="3 4">IMI 384185</strain>
    </source>
</reference>
<feature type="non-terminal residue" evidence="3">
    <location>
        <position position="1"/>
    </location>
</feature>
<dbReference type="SUPFAM" id="SSF53335">
    <property type="entry name" value="S-adenosyl-L-methionine-dependent methyltransferases"/>
    <property type="match status" value="1"/>
</dbReference>
<feature type="region of interest" description="Disordered" evidence="2">
    <location>
        <begin position="137"/>
        <end position="263"/>
    </location>
</feature>
<comment type="similarity">
    <text evidence="1">Belongs to the methyltransferase superfamily. LaeA methyltransferase family.</text>
</comment>
<dbReference type="InterPro" id="IPR029063">
    <property type="entry name" value="SAM-dependent_MTases_sf"/>
</dbReference>
<proteinExistence type="inferred from homology"/>
<dbReference type="EMBL" id="MOPA01000005">
    <property type="protein sequence ID" value="KAK1541021.1"/>
    <property type="molecule type" value="Genomic_DNA"/>
</dbReference>
<evidence type="ECO:0000313" key="4">
    <source>
        <dbReference type="Proteomes" id="UP001241169"/>
    </source>
</evidence>
<evidence type="ECO:0000256" key="1">
    <source>
        <dbReference type="ARBA" id="ARBA00038158"/>
    </source>
</evidence>
<feature type="compositionally biased region" description="Low complexity" evidence="2">
    <location>
        <begin position="585"/>
        <end position="604"/>
    </location>
</feature>
<feature type="compositionally biased region" description="Polar residues" evidence="2">
    <location>
        <begin position="245"/>
        <end position="255"/>
    </location>
</feature>
<feature type="region of interest" description="Disordered" evidence="2">
    <location>
        <begin position="585"/>
        <end position="610"/>
    </location>
</feature>
<dbReference type="GeneID" id="85375180"/>
<dbReference type="Proteomes" id="UP001241169">
    <property type="component" value="Unassembled WGS sequence"/>
</dbReference>
<accession>A0ABQ9SND5</accession>
<keyword evidence="3" id="KW-0808">Transferase</keyword>
<dbReference type="Gene3D" id="3.40.50.150">
    <property type="entry name" value="Vaccinia Virus protein VP39"/>
    <property type="match status" value="1"/>
</dbReference>
<organism evidence="3 4">
    <name type="scientific">Colletotrichum paranaense</name>
    <dbReference type="NCBI Taxonomy" id="1914294"/>
    <lineage>
        <taxon>Eukaryota</taxon>
        <taxon>Fungi</taxon>
        <taxon>Dikarya</taxon>
        <taxon>Ascomycota</taxon>
        <taxon>Pezizomycotina</taxon>
        <taxon>Sordariomycetes</taxon>
        <taxon>Hypocreomycetidae</taxon>
        <taxon>Glomerellales</taxon>
        <taxon>Glomerellaceae</taxon>
        <taxon>Colletotrichum</taxon>
        <taxon>Colletotrichum acutatum species complex</taxon>
    </lineage>
</organism>
<gene>
    <name evidence="3" type="ORF">CPAR01_07010</name>
</gene>
<feature type="compositionally biased region" description="Low complexity" evidence="2">
    <location>
        <begin position="163"/>
        <end position="183"/>
    </location>
</feature>
<evidence type="ECO:0000256" key="2">
    <source>
        <dbReference type="SAM" id="MobiDB-lite"/>
    </source>
</evidence>
<keyword evidence="4" id="KW-1185">Reference proteome</keyword>
<feature type="compositionally biased region" description="Low complexity" evidence="2">
    <location>
        <begin position="139"/>
        <end position="154"/>
    </location>
</feature>
<dbReference type="Pfam" id="PF13489">
    <property type="entry name" value="Methyltransf_23"/>
    <property type="match status" value="1"/>
</dbReference>
<dbReference type="CDD" id="cd02440">
    <property type="entry name" value="AdoMet_MTases"/>
    <property type="match status" value="1"/>
</dbReference>
<dbReference type="PANTHER" id="PTHR43591:SF24">
    <property type="entry name" value="2-METHOXY-6-POLYPRENYL-1,4-BENZOQUINOL METHYLASE, MITOCHONDRIAL"/>
    <property type="match status" value="1"/>
</dbReference>
<dbReference type="RefSeq" id="XP_060350155.1">
    <property type="nucleotide sequence ID" value="XM_060491281.1"/>
</dbReference>
<dbReference type="GO" id="GO:0032259">
    <property type="term" value="P:methylation"/>
    <property type="evidence" value="ECO:0007669"/>
    <property type="project" value="UniProtKB-KW"/>
</dbReference>
<evidence type="ECO:0000313" key="3">
    <source>
        <dbReference type="EMBL" id="KAK1541021.1"/>
    </source>
</evidence>
<keyword evidence="3" id="KW-0489">Methyltransferase</keyword>
<name>A0ABQ9SND5_9PEZI</name>
<dbReference type="PANTHER" id="PTHR43591">
    <property type="entry name" value="METHYLTRANSFERASE"/>
    <property type="match status" value="1"/>
</dbReference>
<protein>
    <submittedName>
        <fullName evidence="3">TAM domain methyltransferase</fullName>
    </submittedName>
</protein>
<dbReference type="GO" id="GO:0008168">
    <property type="term" value="F:methyltransferase activity"/>
    <property type="evidence" value="ECO:0007669"/>
    <property type="project" value="UniProtKB-KW"/>
</dbReference>
<sequence length="610" mass="67161">RFYSVSPRNEKTRRTASGSWDDLVYPIPPHPLSCWLLVYHFLPTLIATGNLLSSPLRYTETRVKARLSSSLADLQLSWFVHCVFGPAFNLDPPSFPNSPSSPEARTAPFYPSPLPTTVSLGADRMLMDRFYNQQRLRKSGGSSLSSVGSGSPVGRHQPTRPPTAANSISAASTSTLLTASSSSERTRNFSTDSRPRTPPSTRPSMQSGEQDEYPEDHPSPTSDEVNEAVWAGGSDSDDGSDSDPTPGQSLRAVTNSSSSKSKIKTGKSSIFQSIFNKFAKTGKRFGFVPNTKVRFTQLSSFDAGCPDANPSYQSARKNKTEMESAVLQHQIIAELFDHRLHLAPVVKARAALDVGTGPGLWALLTTATAKKNPNCAVMGVDIEKVRPPYNVSNCQFKIMDITTDWNIGRQFDFIHVRMLGDIVEKEKFVDSIYRHLNPGGWVEFSEWIAILVSPDHSLEGTAFHKWNMLLQQGLQNMGRSMHYVSQYQPILEKSGFERMKLTKHAAPTNACYPGKKCQRFGTMMSSNWNAIIEPLSVPVFTIGLGWSEAQVLALVKKVRKEIDDTNYHSFMTLLTIYCRKPRSGASSSASLASSSRSAAQMSVSNVSSHG</sequence>
<comment type="caution">
    <text evidence="3">The sequence shown here is derived from an EMBL/GenBank/DDBJ whole genome shotgun (WGS) entry which is preliminary data.</text>
</comment>